<evidence type="ECO:0000313" key="10">
    <source>
        <dbReference type="Proteomes" id="UP000235828"/>
    </source>
</evidence>
<evidence type="ECO:0000256" key="2">
    <source>
        <dbReference type="ARBA" id="ARBA00022475"/>
    </source>
</evidence>
<dbReference type="Proteomes" id="UP000235828">
    <property type="component" value="Chromosome A"/>
</dbReference>
<dbReference type="InterPro" id="IPR047641">
    <property type="entry name" value="ABC_transpr_MalK/UgpC-like"/>
</dbReference>
<keyword evidence="7" id="KW-0472">Membrane</keyword>
<organism evidence="9 10">
    <name type="scientific">Vibrio tapetis subsp. tapetis</name>
    <dbReference type="NCBI Taxonomy" id="1671868"/>
    <lineage>
        <taxon>Bacteria</taxon>
        <taxon>Pseudomonadati</taxon>
        <taxon>Pseudomonadota</taxon>
        <taxon>Gammaproteobacteria</taxon>
        <taxon>Vibrionales</taxon>
        <taxon>Vibrionaceae</taxon>
        <taxon>Vibrio</taxon>
    </lineage>
</organism>
<feature type="domain" description="ABC transporter" evidence="8">
    <location>
        <begin position="4"/>
        <end position="240"/>
    </location>
</feature>
<dbReference type="GO" id="GO:0015423">
    <property type="term" value="F:ABC-type maltose transporter activity"/>
    <property type="evidence" value="ECO:0007669"/>
    <property type="project" value="TreeGrafter"/>
</dbReference>
<dbReference type="FunFam" id="3.40.50.300:FF:000042">
    <property type="entry name" value="Maltose/maltodextrin ABC transporter, ATP-binding protein"/>
    <property type="match status" value="1"/>
</dbReference>
<dbReference type="InterPro" id="IPR003439">
    <property type="entry name" value="ABC_transporter-like_ATP-bd"/>
</dbReference>
<evidence type="ECO:0000256" key="3">
    <source>
        <dbReference type="ARBA" id="ARBA00022519"/>
    </source>
</evidence>
<dbReference type="RefSeq" id="WP_102522285.1">
    <property type="nucleotide sequence ID" value="NZ_LT960611.1"/>
</dbReference>
<keyword evidence="6 9" id="KW-0067">ATP-binding</keyword>
<dbReference type="PROSITE" id="PS50893">
    <property type="entry name" value="ABC_TRANSPORTER_2"/>
    <property type="match status" value="1"/>
</dbReference>
<dbReference type="GO" id="GO:0016887">
    <property type="term" value="F:ATP hydrolysis activity"/>
    <property type="evidence" value="ECO:0007669"/>
    <property type="project" value="InterPro"/>
</dbReference>
<keyword evidence="1" id="KW-0813">Transport</keyword>
<dbReference type="Pfam" id="PF00005">
    <property type="entry name" value="ABC_tran"/>
    <property type="match status" value="1"/>
</dbReference>
<proteinExistence type="predicted"/>
<evidence type="ECO:0000256" key="5">
    <source>
        <dbReference type="ARBA" id="ARBA00022741"/>
    </source>
</evidence>
<dbReference type="CDD" id="cd03301">
    <property type="entry name" value="ABC_MalK_N"/>
    <property type="match status" value="1"/>
</dbReference>
<name>A0A2N8ZCL9_9VIBR</name>
<reference evidence="9 10" key="1">
    <citation type="submission" date="2017-10" db="EMBL/GenBank/DDBJ databases">
        <authorList>
            <person name="Banno H."/>
            <person name="Chua N.-H."/>
        </authorList>
    </citation>
    <scope>NUCLEOTIDE SEQUENCE [LARGE SCALE GENOMIC DNA]</scope>
    <source>
        <strain evidence="9">Vibrio tapetis CECT4600</strain>
    </source>
</reference>
<keyword evidence="5" id="KW-0547">Nucleotide-binding</keyword>
<dbReference type="KEGG" id="vta:A1675"/>
<keyword evidence="10" id="KW-1185">Reference proteome</keyword>
<dbReference type="GO" id="GO:0055052">
    <property type="term" value="C:ATP-binding cassette (ABC) transporter complex, substrate-binding subunit-containing"/>
    <property type="evidence" value="ECO:0007669"/>
    <property type="project" value="TreeGrafter"/>
</dbReference>
<keyword evidence="3" id="KW-0997">Cell inner membrane</keyword>
<evidence type="ECO:0000313" key="9">
    <source>
        <dbReference type="EMBL" id="SON49654.1"/>
    </source>
</evidence>
<evidence type="ECO:0000256" key="7">
    <source>
        <dbReference type="ARBA" id="ARBA00023136"/>
    </source>
</evidence>
<evidence type="ECO:0000256" key="6">
    <source>
        <dbReference type="ARBA" id="ARBA00022840"/>
    </source>
</evidence>
<dbReference type="InterPro" id="IPR012340">
    <property type="entry name" value="NA-bd_OB-fold"/>
</dbReference>
<dbReference type="PANTHER" id="PTHR43875:SF3">
    <property type="entry name" value="MALTOSE_MALTODEXTRIN IMPORT ATP-BINDING PROTEIN MALK"/>
    <property type="match status" value="1"/>
</dbReference>
<dbReference type="InterPro" id="IPR015855">
    <property type="entry name" value="ABC_transpr_MalK-like"/>
</dbReference>
<dbReference type="InterPro" id="IPR027417">
    <property type="entry name" value="P-loop_NTPase"/>
</dbReference>
<dbReference type="SUPFAM" id="SSF52540">
    <property type="entry name" value="P-loop containing nucleoside triphosphate hydrolases"/>
    <property type="match status" value="1"/>
</dbReference>
<dbReference type="NCBIfam" id="NF008653">
    <property type="entry name" value="PRK11650.1"/>
    <property type="match status" value="1"/>
</dbReference>
<dbReference type="Pfam" id="PF17912">
    <property type="entry name" value="OB_MalK"/>
    <property type="match status" value="1"/>
</dbReference>
<dbReference type="InterPro" id="IPR017871">
    <property type="entry name" value="ABC_transporter-like_CS"/>
</dbReference>
<dbReference type="OrthoDB" id="9802264at2"/>
<dbReference type="AlphaFoldDB" id="A0A2N8ZCL9"/>
<dbReference type="GO" id="GO:0005524">
    <property type="term" value="F:ATP binding"/>
    <property type="evidence" value="ECO:0007669"/>
    <property type="project" value="UniProtKB-KW"/>
</dbReference>
<dbReference type="Gene3D" id="2.40.50.140">
    <property type="entry name" value="Nucleic acid-binding proteins"/>
    <property type="match status" value="1"/>
</dbReference>
<dbReference type="InterPro" id="IPR008995">
    <property type="entry name" value="Mo/tungstate-bd_C_term_dom"/>
</dbReference>
<dbReference type="EMBL" id="LT960611">
    <property type="protein sequence ID" value="SON49654.1"/>
    <property type="molecule type" value="Genomic_DNA"/>
</dbReference>
<keyword evidence="2" id="KW-1003">Cell membrane</keyword>
<evidence type="ECO:0000259" key="8">
    <source>
        <dbReference type="PROSITE" id="PS50893"/>
    </source>
</evidence>
<evidence type="ECO:0000256" key="1">
    <source>
        <dbReference type="ARBA" id="ARBA00022448"/>
    </source>
</evidence>
<protein>
    <submittedName>
        <fullName evidence="9">Putative sugar transporter subunit: ATP-binding component of ABC superfamily transporter</fullName>
    </submittedName>
</protein>
<dbReference type="Gene3D" id="2.40.50.100">
    <property type="match status" value="1"/>
</dbReference>
<gene>
    <name evidence="9" type="primary">ycjV</name>
    <name evidence="9" type="ORF">VTAP4600_A1675</name>
</gene>
<dbReference type="InterPro" id="IPR003593">
    <property type="entry name" value="AAA+_ATPase"/>
</dbReference>
<dbReference type="GO" id="GO:1990060">
    <property type="term" value="C:maltose transport complex"/>
    <property type="evidence" value="ECO:0007669"/>
    <property type="project" value="TreeGrafter"/>
</dbReference>
<dbReference type="PANTHER" id="PTHR43875">
    <property type="entry name" value="MALTODEXTRIN IMPORT ATP-BINDING PROTEIN MSMX"/>
    <property type="match status" value="1"/>
</dbReference>
<dbReference type="SMART" id="SM00382">
    <property type="entry name" value="AAA"/>
    <property type="match status" value="1"/>
</dbReference>
<sequence length="375" mass="41938">MAEVTLQKIEKVYPNGYKAVHGVDLNIKEGEFMVFVGPSGCAKSTTLRMIAGLEDISAGDVYIGDKRVNDLPPKDRGISMVFQNYALYPHMSVYENMAFGLKQLKLDKNIIEQRIQEAADTLEISHLLRSKPGEMSGGQRQRVALGRAMVRKPDVFLFDEPLSNLDAKLRVSTRVSIAQLHQNLKAEGQNATMIYVTHDQVEAMTLGDRICVLNHGQIMQVDTPMNLYLKPANKFVAGFIGSPAMNIIQGELIEHHGEIAVQLDGEAIVILPIEKAQKVKHCIGSQVWFGIRPEHISMTELKEGAEVKNTEIRNIDAVESMGNELYLYFKIGGEKLTARIPFESDQYVGQNDLKALTFDMTKCHLFELNSEQSLF</sequence>
<dbReference type="Gene3D" id="3.40.50.300">
    <property type="entry name" value="P-loop containing nucleotide triphosphate hydrolases"/>
    <property type="match status" value="1"/>
</dbReference>
<dbReference type="SUPFAM" id="SSF50331">
    <property type="entry name" value="MOP-like"/>
    <property type="match status" value="1"/>
</dbReference>
<evidence type="ECO:0000256" key="4">
    <source>
        <dbReference type="ARBA" id="ARBA00022597"/>
    </source>
</evidence>
<dbReference type="PROSITE" id="PS00211">
    <property type="entry name" value="ABC_TRANSPORTER_1"/>
    <property type="match status" value="1"/>
</dbReference>
<dbReference type="InterPro" id="IPR040582">
    <property type="entry name" value="OB_MalK-like"/>
</dbReference>
<accession>A0A2N8ZCL9</accession>
<keyword evidence="4 9" id="KW-0762">Sugar transport</keyword>